<name>A0A6A5UUE2_9PLEO</name>
<keyword evidence="2" id="KW-1185">Reference proteome</keyword>
<protein>
    <submittedName>
        <fullName evidence="1">Uncharacterized protein</fullName>
    </submittedName>
</protein>
<reference evidence="1" key="1">
    <citation type="journal article" date="2020" name="Stud. Mycol.">
        <title>101 Dothideomycetes genomes: a test case for predicting lifestyles and emergence of pathogens.</title>
        <authorList>
            <person name="Haridas S."/>
            <person name="Albert R."/>
            <person name="Binder M."/>
            <person name="Bloem J."/>
            <person name="Labutti K."/>
            <person name="Salamov A."/>
            <person name="Andreopoulos B."/>
            <person name="Baker S."/>
            <person name="Barry K."/>
            <person name="Bills G."/>
            <person name="Bluhm B."/>
            <person name="Cannon C."/>
            <person name="Castanera R."/>
            <person name="Culley D."/>
            <person name="Daum C."/>
            <person name="Ezra D."/>
            <person name="Gonzalez J."/>
            <person name="Henrissat B."/>
            <person name="Kuo A."/>
            <person name="Liang C."/>
            <person name="Lipzen A."/>
            <person name="Lutzoni F."/>
            <person name="Magnuson J."/>
            <person name="Mondo S."/>
            <person name="Nolan M."/>
            <person name="Ohm R."/>
            <person name="Pangilinan J."/>
            <person name="Park H.-J."/>
            <person name="Ramirez L."/>
            <person name="Alfaro M."/>
            <person name="Sun H."/>
            <person name="Tritt A."/>
            <person name="Yoshinaga Y."/>
            <person name="Zwiers L.-H."/>
            <person name="Turgeon B."/>
            <person name="Goodwin S."/>
            <person name="Spatafora J."/>
            <person name="Crous P."/>
            <person name="Grigoriev I."/>
        </authorList>
    </citation>
    <scope>NUCLEOTIDE SEQUENCE</scope>
    <source>
        <strain evidence="1">CBS 107.79</strain>
    </source>
</reference>
<organism evidence="1 2">
    <name type="scientific">Bimuria novae-zelandiae CBS 107.79</name>
    <dbReference type="NCBI Taxonomy" id="1447943"/>
    <lineage>
        <taxon>Eukaryota</taxon>
        <taxon>Fungi</taxon>
        <taxon>Dikarya</taxon>
        <taxon>Ascomycota</taxon>
        <taxon>Pezizomycotina</taxon>
        <taxon>Dothideomycetes</taxon>
        <taxon>Pleosporomycetidae</taxon>
        <taxon>Pleosporales</taxon>
        <taxon>Massarineae</taxon>
        <taxon>Didymosphaeriaceae</taxon>
        <taxon>Bimuria</taxon>
    </lineage>
</organism>
<dbReference type="AlphaFoldDB" id="A0A6A5UUE2"/>
<proteinExistence type="predicted"/>
<dbReference type="Proteomes" id="UP000800036">
    <property type="component" value="Unassembled WGS sequence"/>
</dbReference>
<accession>A0A6A5UUE2</accession>
<evidence type="ECO:0000313" key="1">
    <source>
        <dbReference type="EMBL" id="KAF1968435.1"/>
    </source>
</evidence>
<gene>
    <name evidence="1" type="ORF">BU23DRAFT_558475</name>
</gene>
<evidence type="ECO:0000313" key="2">
    <source>
        <dbReference type="Proteomes" id="UP000800036"/>
    </source>
</evidence>
<sequence>MFNAYYPASKVIINNVYTELVRYLNNSIGKFSSSHSTLLLFLPLGLTSQSISGLNIPLPGIKETTVPETNDADPLLTVPDANNPVTSQGFLAATEPLRTHLSEDAQVTLLRKTAFMDDPSTGRFQIAEDVDAGVLNMNLKVQGLNEAILPRPRKEDVLRKIAEEVVLVGSARTEEGEA</sequence>
<dbReference type="EMBL" id="ML976720">
    <property type="protein sequence ID" value="KAF1968435.1"/>
    <property type="molecule type" value="Genomic_DNA"/>
</dbReference>